<keyword evidence="2" id="KW-0378">Hydrolase</keyword>
<feature type="domain" description="M23ase beta-sheet core" evidence="1">
    <location>
        <begin position="121"/>
        <end position="188"/>
    </location>
</feature>
<dbReference type="PANTHER" id="PTHR21666:SF270">
    <property type="entry name" value="MUREIN HYDROLASE ACTIVATOR ENVC"/>
    <property type="match status" value="1"/>
</dbReference>
<sequence>MSWVNGTVILSLPLAGRSLVQNSPARRVPSHGTDLMASTYAIDLVPVDSSGRSAARRDWRTMLAAEPPERFVGFGAPVLAPAGGTVVHVHDGEPDHEARRSQLALVPYMLGQAGRLRRGAAGLAGNYVVLQLEDRRGFVVLAHLQRGSIRVGQGDAVRPGQTLAACGNSGNSTEPHLHVQAMDQADPMSAAGVPIGFARFLEHRGRATRLVEYGLPAEGSIIEPAG</sequence>
<dbReference type="InterPro" id="IPR016047">
    <property type="entry name" value="M23ase_b-sheet_dom"/>
</dbReference>
<dbReference type="CDD" id="cd12797">
    <property type="entry name" value="M23_peptidase"/>
    <property type="match status" value="1"/>
</dbReference>
<accession>A0ABZ2R149</accession>
<evidence type="ECO:0000259" key="1">
    <source>
        <dbReference type="Pfam" id="PF01551"/>
    </source>
</evidence>
<organism evidence="2 3">
    <name type="scientific">Pseudarthrobacter quantipunctorum</name>
    <dbReference type="NCBI Taxonomy" id="3128980"/>
    <lineage>
        <taxon>Bacteria</taxon>
        <taxon>Bacillati</taxon>
        <taxon>Actinomycetota</taxon>
        <taxon>Actinomycetes</taxon>
        <taxon>Micrococcales</taxon>
        <taxon>Micrococcaceae</taxon>
        <taxon>Pseudarthrobacter</taxon>
    </lineage>
</organism>
<dbReference type="InterPro" id="IPR050570">
    <property type="entry name" value="Cell_wall_metabolism_enzyme"/>
</dbReference>
<dbReference type="Proteomes" id="UP001623384">
    <property type="component" value="Chromosome"/>
</dbReference>
<proteinExistence type="predicted"/>
<dbReference type="EMBL" id="CP148033">
    <property type="protein sequence ID" value="WXK92160.1"/>
    <property type="molecule type" value="Genomic_DNA"/>
</dbReference>
<dbReference type="SUPFAM" id="SSF51261">
    <property type="entry name" value="Duplicated hybrid motif"/>
    <property type="match status" value="1"/>
</dbReference>
<evidence type="ECO:0000313" key="2">
    <source>
        <dbReference type="EMBL" id="WXK92160.1"/>
    </source>
</evidence>
<dbReference type="PANTHER" id="PTHR21666">
    <property type="entry name" value="PEPTIDASE-RELATED"/>
    <property type="match status" value="1"/>
</dbReference>
<gene>
    <name evidence="2" type="ORF">WHH00_13865</name>
</gene>
<name>A0ABZ2R149_9MICC</name>
<protein>
    <submittedName>
        <fullName evidence="2">M23 family metallopeptidase</fullName>
        <ecNumber evidence="2">3.4.-.-</ecNumber>
    </submittedName>
</protein>
<keyword evidence="3" id="KW-1185">Reference proteome</keyword>
<dbReference type="GO" id="GO:0016787">
    <property type="term" value="F:hydrolase activity"/>
    <property type="evidence" value="ECO:0007669"/>
    <property type="project" value="UniProtKB-KW"/>
</dbReference>
<dbReference type="InterPro" id="IPR011055">
    <property type="entry name" value="Dup_hybrid_motif"/>
</dbReference>
<dbReference type="Pfam" id="PF01551">
    <property type="entry name" value="Peptidase_M23"/>
    <property type="match status" value="1"/>
</dbReference>
<evidence type="ECO:0000313" key="3">
    <source>
        <dbReference type="Proteomes" id="UP001623384"/>
    </source>
</evidence>
<dbReference type="Gene3D" id="2.70.70.10">
    <property type="entry name" value="Glucose Permease (Domain IIA)"/>
    <property type="match status" value="1"/>
</dbReference>
<reference evidence="2 3" key="1">
    <citation type="submission" date="2024-03" db="EMBL/GenBank/DDBJ databases">
        <title>Rhodococcus navarretei sp. nov. and Pseudarthrobacter quantumdoti sp. nov., two new species with the ability to biosynthesize Quantum Dots isolated from soil samples at Union Glacier, Antarctica.</title>
        <authorList>
            <person name="Vargas M."/>
        </authorList>
    </citation>
    <scope>NUCLEOTIDE SEQUENCE [LARGE SCALE GENOMIC DNA]</scope>
    <source>
        <strain evidence="2 3">RC-2-3</strain>
    </source>
</reference>
<dbReference type="EC" id="3.4.-.-" evidence="2"/>
<dbReference type="RefSeq" id="WP_400602585.1">
    <property type="nucleotide sequence ID" value="NZ_CP148033.1"/>
</dbReference>